<comment type="caution">
    <text evidence="3">The sequence shown here is derived from an EMBL/GenBank/DDBJ whole genome shotgun (WGS) entry which is preliminary data.</text>
</comment>
<feature type="region of interest" description="Disordered" evidence="2">
    <location>
        <begin position="1"/>
        <end position="49"/>
    </location>
</feature>
<keyword evidence="4" id="KW-1185">Reference proteome</keyword>
<evidence type="ECO:0000256" key="1">
    <source>
        <dbReference type="ARBA" id="ARBA00023125"/>
    </source>
</evidence>
<dbReference type="Gene3D" id="1.10.150.130">
    <property type="match status" value="1"/>
</dbReference>
<dbReference type="SUPFAM" id="SSF47823">
    <property type="entry name" value="lambda integrase-like, N-terminal domain"/>
    <property type="match status" value="1"/>
</dbReference>
<dbReference type="PANTHER" id="PTHR33050:SF8">
    <property type="entry name" value="REVERSE TRANSCRIPTASE DOMAIN-CONTAINING PROTEIN"/>
    <property type="match status" value="1"/>
</dbReference>
<evidence type="ECO:0000313" key="3">
    <source>
        <dbReference type="EMBL" id="KAJ8318102.1"/>
    </source>
</evidence>
<dbReference type="PANTHER" id="PTHR33050">
    <property type="entry name" value="REVERSE TRANSCRIPTASE DOMAIN-CONTAINING PROTEIN"/>
    <property type="match status" value="1"/>
</dbReference>
<evidence type="ECO:0000256" key="2">
    <source>
        <dbReference type="SAM" id="MobiDB-lite"/>
    </source>
</evidence>
<dbReference type="InterPro" id="IPR010998">
    <property type="entry name" value="Integrase_recombinase_N"/>
</dbReference>
<sequence length="416" mass="47905">MPPRSRQRRGVARANPIRRPRRHRPVPNQHVAEDPDLAHDPIDQPPEDQPIPNFNIDAIADQVTRAVLDKIQNQPIQPIISTENRTLTQEWEYKKRSNCDNLKHYLDDFFLAGKPNTNQCQQSMQLFSSMCDEIGVPLAHDKTIPPSTVLTYLGLEINTIEMTVKIPFEKLTKLKNNLCLLLSRKKCTLKGLQSLVGLLNFCTRAIPPARAFNRRLYDAMCGLTKHFHKVRINNEMKEDIRMWLLFLDIFNGVLSYDIYRWINAHDIQLFTDSAGGARYELVPITMVFHIWGHMLKNKRVIFNTDNLALVSILNKKSSKSKRLFVASTSDQTRQVYSSAMDCFENFRLLQKYASQWPPLLLHVTDFIAYLSLHNYSPSTARSYISAIGYHCKISGFADVTQSFIVKKNVNGVEPYR</sequence>
<accession>A0ABQ9FQA5</accession>
<protein>
    <submittedName>
        <fullName evidence="3">Uncharacterized protein</fullName>
    </submittedName>
</protein>
<feature type="compositionally biased region" description="Basic residues" evidence="2">
    <location>
        <begin position="1"/>
        <end position="25"/>
    </location>
</feature>
<proteinExistence type="predicted"/>
<name>A0ABQ9FQA5_TEGGR</name>
<dbReference type="Proteomes" id="UP001217089">
    <property type="component" value="Unassembled WGS sequence"/>
</dbReference>
<dbReference type="InterPro" id="IPR043502">
    <property type="entry name" value="DNA/RNA_pol_sf"/>
</dbReference>
<dbReference type="SUPFAM" id="SSF56672">
    <property type="entry name" value="DNA/RNA polymerases"/>
    <property type="match status" value="1"/>
</dbReference>
<gene>
    <name evidence="3" type="ORF">KUTeg_003193</name>
</gene>
<evidence type="ECO:0000313" key="4">
    <source>
        <dbReference type="Proteomes" id="UP001217089"/>
    </source>
</evidence>
<feature type="compositionally biased region" description="Basic and acidic residues" evidence="2">
    <location>
        <begin position="31"/>
        <end position="42"/>
    </location>
</feature>
<dbReference type="EMBL" id="JARBDR010000214">
    <property type="protein sequence ID" value="KAJ8318102.1"/>
    <property type="molecule type" value="Genomic_DNA"/>
</dbReference>
<reference evidence="3 4" key="1">
    <citation type="submission" date="2022-12" db="EMBL/GenBank/DDBJ databases">
        <title>Chromosome-level genome of Tegillarca granosa.</title>
        <authorList>
            <person name="Kim J."/>
        </authorList>
    </citation>
    <scope>NUCLEOTIDE SEQUENCE [LARGE SCALE GENOMIC DNA]</scope>
    <source>
        <strain evidence="3">Teg-2019</strain>
        <tissue evidence="3">Adductor muscle</tissue>
    </source>
</reference>
<dbReference type="InterPro" id="IPR052055">
    <property type="entry name" value="Hepadnavirus_pol/RT"/>
</dbReference>
<organism evidence="3 4">
    <name type="scientific">Tegillarca granosa</name>
    <name type="common">Malaysian cockle</name>
    <name type="synonym">Anadara granosa</name>
    <dbReference type="NCBI Taxonomy" id="220873"/>
    <lineage>
        <taxon>Eukaryota</taxon>
        <taxon>Metazoa</taxon>
        <taxon>Spiralia</taxon>
        <taxon>Lophotrochozoa</taxon>
        <taxon>Mollusca</taxon>
        <taxon>Bivalvia</taxon>
        <taxon>Autobranchia</taxon>
        <taxon>Pteriomorphia</taxon>
        <taxon>Arcoida</taxon>
        <taxon>Arcoidea</taxon>
        <taxon>Arcidae</taxon>
        <taxon>Tegillarca</taxon>
    </lineage>
</organism>
<keyword evidence="1" id="KW-0238">DNA-binding</keyword>